<dbReference type="NCBIfam" id="TIGR01256">
    <property type="entry name" value="modA"/>
    <property type="match status" value="1"/>
</dbReference>
<organism evidence="5 6">
    <name type="scientific">Deferribacter desulfuricans (strain DSM 14783 / JCM 11476 / NBRC 101012 / SSM1)</name>
    <dbReference type="NCBI Taxonomy" id="639282"/>
    <lineage>
        <taxon>Bacteria</taxon>
        <taxon>Pseudomonadati</taxon>
        <taxon>Deferribacterota</taxon>
        <taxon>Deferribacteres</taxon>
        <taxon>Deferribacterales</taxon>
        <taxon>Deferribacteraceae</taxon>
        <taxon>Deferribacter</taxon>
    </lineage>
</organism>
<accession>D3PCH8</accession>
<dbReference type="SUPFAM" id="SSF53850">
    <property type="entry name" value="Periplasmic binding protein-like II"/>
    <property type="match status" value="1"/>
</dbReference>
<evidence type="ECO:0000256" key="1">
    <source>
        <dbReference type="ARBA" id="ARBA00009175"/>
    </source>
</evidence>
<evidence type="ECO:0000256" key="4">
    <source>
        <dbReference type="PIRSR" id="PIRSR004846-1"/>
    </source>
</evidence>
<dbReference type="PANTHER" id="PTHR30632:SF0">
    <property type="entry name" value="SULFATE-BINDING PROTEIN"/>
    <property type="match status" value="1"/>
</dbReference>
<name>D3PCH8_DEFDS</name>
<dbReference type="Proteomes" id="UP000001520">
    <property type="component" value="Chromosome"/>
</dbReference>
<gene>
    <name evidence="5" type="ordered locus">DEFDS_0825</name>
</gene>
<keyword evidence="3" id="KW-0732">Signal</keyword>
<dbReference type="KEGG" id="ddf:DEFDS_0825"/>
<evidence type="ECO:0000256" key="3">
    <source>
        <dbReference type="ARBA" id="ARBA00022729"/>
    </source>
</evidence>
<dbReference type="Gene3D" id="3.40.190.10">
    <property type="entry name" value="Periplasmic binding protein-like II"/>
    <property type="match status" value="2"/>
</dbReference>
<evidence type="ECO:0000313" key="5">
    <source>
        <dbReference type="EMBL" id="BAI80301.1"/>
    </source>
</evidence>
<dbReference type="InterPro" id="IPR005950">
    <property type="entry name" value="ModA"/>
</dbReference>
<dbReference type="AlphaFoldDB" id="D3PCH8"/>
<sequence>MVKKVFIIFFLLCSLGFTQDIYFYVASSMSKPANEVVNNFNKVSKNFKVVLLTGGSGQLLNKIVFSKKGDLYLPASKTFKDKAVKLGLVVESIDLLYQTPVFGLSENGKKKIKSFDDIVKKDVKIALGNPKTMALGKIFEKIKLKLPEDIVLGIEKNCVVKAVNVAQIVNYLKTNTVDVGIVFDSVAKVHGFKYVSFPERATVKDVASVNLLNISSNIENAKIFLKYLLENKGIFKKYGFEVIKQ</sequence>
<feature type="binding site" evidence="4">
    <location>
        <position position="28"/>
    </location>
    <ligand>
        <name>molybdate</name>
        <dbReference type="ChEBI" id="CHEBI:36264"/>
    </ligand>
</feature>
<dbReference type="Pfam" id="PF13531">
    <property type="entry name" value="SBP_bac_11"/>
    <property type="match status" value="1"/>
</dbReference>
<dbReference type="PIRSF" id="PIRSF004846">
    <property type="entry name" value="ModA"/>
    <property type="match status" value="1"/>
</dbReference>
<dbReference type="PANTHER" id="PTHR30632">
    <property type="entry name" value="MOLYBDATE-BINDING PERIPLASMIC PROTEIN"/>
    <property type="match status" value="1"/>
</dbReference>
<dbReference type="GO" id="GO:0015689">
    <property type="term" value="P:molybdate ion transport"/>
    <property type="evidence" value="ECO:0007669"/>
    <property type="project" value="InterPro"/>
</dbReference>
<dbReference type="eggNOG" id="COG0725">
    <property type="taxonomic scope" value="Bacteria"/>
</dbReference>
<keyword evidence="6" id="KW-1185">Reference proteome</keyword>
<dbReference type="InterPro" id="IPR050682">
    <property type="entry name" value="ModA/WtpA"/>
</dbReference>
<evidence type="ECO:0000256" key="2">
    <source>
        <dbReference type="ARBA" id="ARBA00022723"/>
    </source>
</evidence>
<keyword evidence="4" id="KW-0500">Molybdenum</keyword>
<dbReference type="EMBL" id="AP011529">
    <property type="protein sequence ID" value="BAI80301.1"/>
    <property type="molecule type" value="Genomic_DNA"/>
</dbReference>
<dbReference type="GO" id="GO:0030973">
    <property type="term" value="F:molybdate ion binding"/>
    <property type="evidence" value="ECO:0007669"/>
    <property type="project" value="TreeGrafter"/>
</dbReference>
<evidence type="ECO:0000313" key="6">
    <source>
        <dbReference type="Proteomes" id="UP000001520"/>
    </source>
</evidence>
<reference evidence="5 6" key="1">
    <citation type="journal article" date="2010" name="DNA Res.">
        <title>Bacterial lifestyle in a deep-sea hydrothermal vent chimney revealed by the genome sequence of the thermophilic bacterium Deferribacter desulfuricans SSM1.</title>
        <authorList>
            <person name="Takaki Y."/>
            <person name="Shimamura S."/>
            <person name="Nakagawa S."/>
            <person name="Fukuhara Y."/>
            <person name="Horikawa H."/>
            <person name="Ankai A."/>
            <person name="Harada T."/>
            <person name="Hosoyama A."/>
            <person name="Oguchi A."/>
            <person name="Fukui S."/>
            <person name="Fujita N."/>
            <person name="Takami H."/>
            <person name="Takai K."/>
        </authorList>
    </citation>
    <scope>NUCLEOTIDE SEQUENCE [LARGE SCALE GENOMIC DNA]</scope>
    <source>
        <strain evidence="6">DSM 14783 / JCM 11476 / NBRC 101012 / SSM1</strain>
    </source>
</reference>
<dbReference type="HOGENOM" id="CLU_065520_2_0_0"/>
<feature type="binding site" evidence="4">
    <location>
        <position position="165"/>
    </location>
    <ligand>
        <name>molybdate</name>
        <dbReference type="ChEBI" id="CHEBI:36264"/>
    </ligand>
</feature>
<dbReference type="RefSeq" id="WP_013007549.1">
    <property type="nucleotide sequence ID" value="NC_013939.1"/>
</dbReference>
<feature type="binding site" evidence="4">
    <location>
        <position position="56"/>
    </location>
    <ligand>
        <name>molybdate</name>
        <dbReference type="ChEBI" id="CHEBI:36264"/>
    </ligand>
</feature>
<protein>
    <submittedName>
        <fullName evidence="5">Molybdate ABC transporter, substrate-binding protein</fullName>
    </submittedName>
</protein>
<dbReference type="STRING" id="639282.DEFDS_0825"/>
<proteinExistence type="inferred from homology"/>
<comment type="similarity">
    <text evidence="1">Belongs to the bacterial solute-binding protein ModA family.</text>
</comment>
<keyword evidence="2 4" id="KW-0479">Metal-binding</keyword>
<dbReference type="GO" id="GO:0046872">
    <property type="term" value="F:metal ion binding"/>
    <property type="evidence" value="ECO:0007669"/>
    <property type="project" value="UniProtKB-KW"/>
</dbReference>
<dbReference type="OrthoDB" id="9786399at2"/>